<keyword evidence="13" id="KW-0175">Coiled coil</keyword>
<evidence type="ECO:0000256" key="12">
    <source>
        <dbReference type="HAMAP-Rule" id="MF_00041"/>
    </source>
</evidence>
<evidence type="ECO:0000256" key="9">
    <source>
        <dbReference type="ARBA" id="ARBA00022917"/>
    </source>
</evidence>
<dbReference type="Pfam" id="PF23493">
    <property type="entry name" value="CysS_C"/>
    <property type="match status" value="1"/>
</dbReference>
<comment type="cofactor">
    <cofactor evidence="12">
        <name>Zn(2+)</name>
        <dbReference type="ChEBI" id="CHEBI:29105"/>
    </cofactor>
    <text evidence="12">Binds 1 zinc ion per subunit.</text>
</comment>
<feature type="binding site" evidence="12">
    <location>
        <position position="29"/>
    </location>
    <ligand>
        <name>Zn(2+)</name>
        <dbReference type="ChEBI" id="CHEBI:29105"/>
    </ligand>
</feature>
<feature type="binding site" evidence="12">
    <location>
        <position position="242"/>
    </location>
    <ligand>
        <name>Zn(2+)</name>
        <dbReference type="ChEBI" id="CHEBI:29105"/>
    </ligand>
</feature>
<evidence type="ECO:0000256" key="2">
    <source>
        <dbReference type="ARBA" id="ARBA00011245"/>
    </source>
</evidence>
<dbReference type="SUPFAM" id="SSF47323">
    <property type="entry name" value="Anticodon-binding domain of a subclass of class I aminoacyl-tRNA synthetases"/>
    <property type="match status" value="1"/>
</dbReference>
<feature type="short sequence motif" description="'KMSKS' region" evidence="12">
    <location>
        <begin position="269"/>
        <end position="273"/>
    </location>
</feature>
<dbReference type="InterPro" id="IPR015803">
    <property type="entry name" value="Cys-tRNA-ligase"/>
</dbReference>
<sequence>MTQQIYDTKAQALRPFEPRVPGEVSLYVCGPTVQSAPHIGHLRSALVYDQVRRWFEYQGLRVTLVRNVTDIDDKTLANATETEPWWALAYRVEGLFTQAYDALGIRRPTYEPRATASIMEMQQIIQTLIERGHAYAAEDGSGDVYFDAASWPEYGELTNQRPDDMEAAADGPARAKRSPQDFALWKGRKESEPEDASWSSPWGPGRPGWHIECSAMSTKYLGTAFDIHGGGRDLRFPHHENELAQSRAAGHEFAAFWMHNGLVSISGQKMSKSIGNTVSGHELLELARPIVIRYFLGSAHYRSTIEFSTDAIAEADAAFSRIEGFLERSARLDSVTDAESDAPKQVPDAFEAAMLDDFGIPQALAALHEEVTLGNQAIDRADAAEIARHRAAVRAMIGVLGLDPEAPEWQSEGAGGAAGEHEALDSLVQALVAERAQARAEKDFARADRIRDQLADAGIQVEDSAQGTHWSIAR</sequence>
<comment type="catalytic activity">
    <reaction evidence="11 12">
        <text>tRNA(Cys) + L-cysteine + ATP = L-cysteinyl-tRNA(Cys) + AMP + diphosphate</text>
        <dbReference type="Rhea" id="RHEA:17773"/>
        <dbReference type="Rhea" id="RHEA-COMP:9661"/>
        <dbReference type="Rhea" id="RHEA-COMP:9679"/>
        <dbReference type="ChEBI" id="CHEBI:30616"/>
        <dbReference type="ChEBI" id="CHEBI:33019"/>
        <dbReference type="ChEBI" id="CHEBI:35235"/>
        <dbReference type="ChEBI" id="CHEBI:78442"/>
        <dbReference type="ChEBI" id="CHEBI:78517"/>
        <dbReference type="ChEBI" id="CHEBI:456215"/>
        <dbReference type="EC" id="6.1.1.16"/>
    </reaction>
</comment>
<feature type="short sequence motif" description="'HIGH' region" evidence="12">
    <location>
        <begin position="31"/>
        <end position="41"/>
    </location>
</feature>
<protein>
    <recommendedName>
        <fullName evidence="12">Cysteine--tRNA ligase</fullName>
        <ecNumber evidence="12">6.1.1.16</ecNumber>
    </recommendedName>
    <alternativeName>
        <fullName evidence="12">Cysteinyl-tRNA synthetase</fullName>
        <shortName evidence="12">CysRS</shortName>
    </alternativeName>
</protein>
<name>A0ABT2HWJ0_9MICO</name>
<evidence type="ECO:0000256" key="10">
    <source>
        <dbReference type="ARBA" id="ARBA00023146"/>
    </source>
</evidence>
<keyword evidence="5 12" id="KW-0479">Metal-binding</keyword>
<dbReference type="PANTHER" id="PTHR10890">
    <property type="entry name" value="CYSTEINYL-TRNA SYNTHETASE"/>
    <property type="match status" value="1"/>
</dbReference>
<evidence type="ECO:0000256" key="11">
    <source>
        <dbReference type="ARBA" id="ARBA00047398"/>
    </source>
</evidence>
<evidence type="ECO:0000256" key="3">
    <source>
        <dbReference type="ARBA" id="ARBA00022490"/>
    </source>
</evidence>
<comment type="subunit">
    <text evidence="2 12">Monomer.</text>
</comment>
<evidence type="ECO:0000256" key="7">
    <source>
        <dbReference type="ARBA" id="ARBA00022833"/>
    </source>
</evidence>
<dbReference type="EC" id="6.1.1.16" evidence="12"/>
<feature type="binding site" evidence="12">
    <location>
        <position position="238"/>
    </location>
    <ligand>
        <name>Zn(2+)</name>
        <dbReference type="ChEBI" id="CHEBI:29105"/>
    </ligand>
</feature>
<dbReference type="SMART" id="SM00840">
    <property type="entry name" value="DALR_2"/>
    <property type="match status" value="1"/>
</dbReference>
<evidence type="ECO:0000256" key="8">
    <source>
        <dbReference type="ARBA" id="ARBA00022840"/>
    </source>
</evidence>
<dbReference type="PANTHER" id="PTHR10890:SF30">
    <property type="entry name" value="CYSTEINE--TRNA LIGASE"/>
    <property type="match status" value="1"/>
</dbReference>
<keyword evidence="17" id="KW-1185">Reference proteome</keyword>
<feature type="binding site" evidence="12">
    <location>
        <position position="272"/>
    </location>
    <ligand>
        <name>ATP</name>
        <dbReference type="ChEBI" id="CHEBI:30616"/>
    </ligand>
</feature>
<reference evidence="16 17" key="1">
    <citation type="submission" date="2022-04" db="EMBL/GenBank/DDBJ databases">
        <title>Human microbiome associated bacterial genomes.</title>
        <authorList>
            <person name="Sandstrom S."/>
            <person name="Salamzade R."/>
            <person name="Kalan L.R."/>
        </authorList>
    </citation>
    <scope>NUCLEOTIDE SEQUENCE [LARGE SCALE GENOMIC DNA]</scope>
    <source>
        <strain evidence="17">p3-SID1799</strain>
    </source>
</reference>
<dbReference type="InterPro" id="IPR015273">
    <property type="entry name" value="Cys-tRNA-synt_Ia_DALR"/>
</dbReference>
<dbReference type="Gene3D" id="3.40.50.620">
    <property type="entry name" value="HUPs"/>
    <property type="match status" value="1"/>
</dbReference>
<comment type="caution">
    <text evidence="16">The sequence shown here is derived from an EMBL/GenBank/DDBJ whole genome shotgun (WGS) entry which is preliminary data.</text>
</comment>
<keyword evidence="4 12" id="KW-0436">Ligase</keyword>
<comment type="similarity">
    <text evidence="1 12">Belongs to the class-I aminoacyl-tRNA synthetase family.</text>
</comment>
<evidence type="ECO:0000313" key="16">
    <source>
        <dbReference type="EMBL" id="MCT2042693.1"/>
    </source>
</evidence>
<feature type="domain" description="Cysteinyl-tRNA synthetase class Ia DALR" evidence="15">
    <location>
        <begin position="349"/>
        <end position="408"/>
    </location>
</feature>
<evidence type="ECO:0000256" key="5">
    <source>
        <dbReference type="ARBA" id="ARBA00022723"/>
    </source>
</evidence>
<dbReference type="EMBL" id="JALXSQ010000014">
    <property type="protein sequence ID" value="MCT2042693.1"/>
    <property type="molecule type" value="Genomic_DNA"/>
</dbReference>
<keyword evidence="10 12" id="KW-0030">Aminoacyl-tRNA synthetase</keyword>
<comment type="subcellular location">
    <subcellularLocation>
        <location evidence="12">Cytoplasm</location>
    </subcellularLocation>
</comment>
<dbReference type="InterPro" id="IPR009080">
    <property type="entry name" value="tRNAsynth_Ia_anticodon-bd"/>
</dbReference>
<feature type="binding site" evidence="12">
    <location>
        <position position="213"/>
    </location>
    <ligand>
        <name>Zn(2+)</name>
        <dbReference type="ChEBI" id="CHEBI:29105"/>
    </ligand>
</feature>
<keyword evidence="8 12" id="KW-0067">ATP-binding</keyword>
<accession>A0ABT2HWJ0</accession>
<dbReference type="GO" id="GO:0004817">
    <property type="term" value="F:cysteine-tRNA ligase activity"/>
    <property type="evidence" value="ECO:0007669"/>
    <property type="project" value="UniProtKB-EC"/>
</dbReference>
<feature type="coiled-coil region" evidence="13">
    <location>
        <begin position="421"/>
        <end position="448"/>
    </location>
</feature>
<dbReference type="Pfam" id="PF01406">
    <property type="entry name" value="tRNA-synt_1e"/>
    <property type="match status" value="1"/>
</dbReference>
<evidence type="ECO:0000256" key="4">
    <source>
        <dbReference type="ARBA" id="ARBA00022598"/>
    </source>
</evidence>
<dbReference type="HAMAP" id="MF_00041">
    <property type="entry name" value="Cys_tRNA_synth"/>
    <property type="match status" value="1"/>
</dbReference>
<feature type="region of interest" description="Disordered" evidence="14">
    <location>
        <begin position="157"/>
        <end position="180"/>
    </location>
</feature>
<dbReference type="SUPFAM" id="SSF52374">
    <property type="entry name" value="Nucleotidylyl transferase"/>
    <property type="match status" value="1"/>
</dbReference>
<keyword evidence="3 12" id="KW-0963">Cytoplasm</keyword>
<dbReference type="PRINTS" id="PR00983">
    <property type="entry name" value="TRNASYNTHCYS"/>
</dbReference>
<dbReference type="NCBIfam" id="TIGR00435">
    <property type="entry name" value="cysS"/>
    <property type="match status" value="1"/>
</dbReference>
<proteinExistence type="inferred from homology"/>
<dbReference type="InterPro" id="IPR024909">
    <property type="entry name" value="Cys-tRNA/MSH_ligase"/>
</dbReference>
<dbReference type="Gene3D" id="1.20.120.1910">
    <property type="entry name" value="Cysteine-tRNA ligase, C-terminal anti-codon recognition domain"/>
    <property type="match status" value="1"/>
</dbReference>
<dbReference type="InterPro" id="IPR032678">
    <property type="entry name" value="tRNA-synt_1_cat_dom"/>
</dbReference>
<dbReference type="RefSeq" id="WP_260104132.1">
    <property type="nucleotide sequence ID" value="NZ_JALXSQ010000014.1"/>
</dbReference>
<organism evidence="16 17">
    <name type="scientific">Pseudoclavibacter albus</name>
    <dbReference type="NCBI Taxonomy" id="272241"/>
    <lineage>
        <taxon>Bacteria</taxon>
        <taxon>Bacillati</taxon>
        <taxon>Actinomycetota</taxon>
        <taxon>Actinomycetes</taxon>
        <taxon>Micrococcales</taxon>
        <taxon>Microbacteriaceae</taxon>
        <taxon>Pseudoclavibacter</taxon>
    </lineage>
</organism>
<dbReference type="Proteomes" id="UP001525379">
    <property type="component" value="Unassembled WGS sequence"/>
</dbReference>
<keyword evidence="6 12" id="KW-0547">Nucleotide-binding</keyword>
<evidence type="ECO:0000256" key="6">
    <source>
        <dbReference type="ARBA" id="ARBA00022741"/>
    </source>
</evidence>
<gene>
    <name evidence="12 16" type="primary">cysS</name>
    <name evidence="16" type="ORF">M3D15_05015</name>
</gene>
<dbReference type="Pfam" id="PF09190">
    <property type="entry name" value="DALR_2"/>
    <property type="match status" value="1"/>
</dbReference>
<dbReference type="InterPro" id="IPR056411">
    <property type="entry name" value="CysS_C"/>
</dbReference>
<evidence type="ECO:0000259" key="15">
    <source>
        <dbReference type="SMART" id="SM00840"/>
    </source>
</evidence>
<evidence type="ECO:0000256" key="14">
    <source>
        <dbReference type="SAM" id="MobiDB-lite"/>
    </source>
</evidence>
<evidence type="ECO:0000256" key="13">
    <source>
        <dbReference type="SAM" id="Coils"/>
    </source>
</evidence>
<evidence type="ECO:0000313" key="17">
    <source>
        <dbReference type="Proteomes" id="UP001525379"/>
    </source>
</evidence>
<keyword evidence="9 12" id="KW-0648">Protein biosynthesis</keyword>
<keyword evidence="7 12" id="KW-0862">Zinc</keyword>
<evidence type="ECO:0000256" key="1">
    <source>
        <dbReference type="ARBA" id="ARBA00005594"/>
    </source>
</evidence>
<dbReference type="InterPro" id="IPR014729">
    <property type="entry name" value="Rossmann-like_a/b/a_fold"/>
</dbReference>
<dbReference type="CDD" id="cd00672">
    <property type="entry name" value="CysRS_core"/>
    <property type="match status" value="1"/>
</dbReference>